<proteinExistence type="predicted"/>
<organism evidence="3 4">
    <name type="scientific">Saccharicrinis fermentans DSM 9555 = JCM 21142</name>
    <dbReference type="NCBI Taxonomy" id="869213"/>
    <lineage>
        <taxon>Bacteria</taxon>
        <taxon>Pseudomonadati</taxon>
        <taxon>Bacteroidota</taxon>
        <taxon>Bacteroidia</taxon>
        <taxon>Marinilabiliales</taxon>
        <taxon>Marinilabiliaceae</taxon>
        <taxon>Saccharicrinis</taxon>
    </lineage>
</organism>
<dbReference type="AlphaFoldDB" id="W7YH14"/>
<keyword evidence="1" id="KW-0732">Signal</keyword>
<dbReference type="STRING" id="869213.GCA_000517085_03501"/>
<accession>W7YH14</accession>
<gene>
    <name evidence="3" type="ORF">JCM21142_510</name>
</gene>
<evidence type="ECO:0000313" key="3">
    <source>
        <dbReference type="EMBL" id="GAF01889.1"/>
    </source>
</evidence>
<dbReference type="InterPro" id="IPR025164">
    <property type="entry name" value="Toastrack_DUF4097"/>
</dbReference>
<sequence length="347" mass="36603">MQKLKTYLIVVVVLCSLNSCIINNVSGQAKIVIDQAEANFESVSELVVKGSFCNVNIDSHSSEKILFKGEVKANKERDDIKIRYKQDGSSLEVWIERPRSLRGSFGGLLGFKVPSGTHIRVDNTSGSVHVANMVSSKVHLMASSGSINAENMDCDISAKTSSGGLKLTNINGDLSCISSSGSQSFTKIKGNVVSKLSSGRISMEEINGDVDSESSSGSQSITMVMGNVQASASSGSIKMSDVRGDVQARASSGSIKLYNINGALNLITSSGSQYGEEIMLSGNSSFKASSGSVKMSLSNQADELSFDLMASSGSLSAKGMRGKKQLNIKKGEILVLGVSSSGSQHYY</sequence>
<feature type="domain" description="DUF4097" evidence="2">
    <location>
        <begin position="191"/>
        <end position="323"/>
    </location>
</feature>
<protein>
    <recommendedName>
        <fullName evidence="2">DUF4097 domain-containing protein</fullName>
    </recommendedName>
</protein>
<reference evidence="3 4" key="1">
    <citation type="journal article" date="2014" name="Genome Announc.">
        <title>Draft Genome Sequence of Cytophaga fermentans JCM 21142T, a Facultative Anaerobe Isolated from Marine Mud.</title>
        <authorList>
            <person name="Starns D."/>
            <person name="Oshima K."/>
            <person name="Suda W."/>
            <person name="Iino T."/>
            <person name="Yuki M."/>
            <person name="Inoue J."/>
            <person name="Kitamura K."/>
            <person name="Iida T."/>
            <person name="Darby A."/>
            <person name="Hattori M."/>
            <person name="Ohkuma M."/>
        </authorList>
    </citation>
    <scope>NUCLEOTIDE SEQUENCE [LARGE SCALE GENOMIC DNA]</scope>
    <source>
        <strain evidence="3 4">JCM 21142</strain>
    </source>
</reference>
<feature type="signal peptide" evidence="1">
    <location>
        <begin position="1"/>
        <end position="21"/>
    </location>
</feature>
<dbReference type="OrthoDB" id="1118101at2"/>
<name>W7YH14_9BACT</name>
<comment type="caution">
    <text evidence="3">The sequence shown here is derived from an EMBL/GenBank/DDBJ whole genome shotgun (WGS) entry which is preliminary data.</text>
</comment>
<dbReference type="Proteomes" id="UP000019402">
    <property type="component" value="Unassembled WGS sequence"/>
</dbReference>
<evidence type="ECO:0000259" key="2">
    <source>
        <dbReference type="Pfam" id="PF13349"/>
    </source>
</evidence>
<dbReference type="EMBL" id="BAMD01000003">
    <property type="protein sequence ID" value="GAF01889.1"/>
    <property type="molecule type" value="Genomic_DNA"/>
</dbReference>
<evidence type="ECO:0000256" key="1">
    <source>
        <dbReference type="SAM" id="SignalP"/>
    </source>
</evidence>
<keyword evidence="4" id="KW-1185">Reference proteome</keyword>
<evidence type="ECO:0000313" key="4">
    <source>
        <dbReference type="Proteomes" id="UP000019402"/>
    </source>
</evidence>
<feature type="chain" id="PRO_5004906683" description="DUF4097 domain-containing protein" evidence="1">
    <location>
        <begin position="22"/>
        <end position="347"/>
    </location>
</feature>
<dbReference type="eggNOG" id="COG3595">
    <property type="taxonomic scope" value="Bacteria"/>
</dbReference>
<dbReference type="RefSeq" id="WP_027472897.1">
    <property type="nucleotide sequence ID" value="NZ_BAMD01000003.1"/>
</dbReference>
<dbReference type="Pfam" id="PF13349">
    <property type="entry name" value="DUF4097"/>
    <property type="match status" value="1"/>
</dbReference>